<name>A0A8H5BE04_9AGAR</name>
<gene>
    <name evidence="3" type="ORF">D9619_001689</name>
</gene>
<dbReference type="GO" id="GO:0031625">
    <property type="term" value="F:ubiquitin protein ligase binding"/>
    <property type="evidence" value="ECO:0007669"/>
    <property type="project" value="TreeGrafter"/>
</dbReference>
<dbReference type="SMART" id="SM01017">
    <property type="entry name" value="Arrestin_C"/>
    <property type="match status" value="1"/>
</dbReference>
<dbReference type="EMBL" id="JAACJJ010000028">
    <property type="protein sequence ID" value="KAF5321136.1"/>
    <property type="molecule type" value="Genomic_DNA"/>
</dbReference>
<dbReference type="GO" id="GO:0005829">
    <property type="term" value="C:cytosol"/>
    <property type="evidence" value="ECO:0007669"/>
    <property type="project" value="TreeGrafter"/>
</dbReference>
<dbReference type="GO" id="GO:0030674">
    <property type="term" value="F:protein-macromolecule adaptor activity"/>
    <property type="evidence" value="ECO:0007669"/>
    <property type="project" value="TreeGrafter"/>
</dbReference>
<sequence>MVSDSKKAKQSSQLTIRLTESAVFLPTDGIPTRRGSTLPDPRNAVLRGLLILELVKPTKITSIDVELTAVTSTAWPEGIGARRIDVTEEHRVFYASTTFFNASKAHPTRRTASIGPGVALSGINDSPYIDDEDVFADEDAYLHTESHILDTHMSRSRSRGGGTGRHHRLLGNLRPHAEEPQAGPSNYAQSAFVYPNRPAPVQHDTSTSSQWSFPEPRPNANRRMSIDTGQLRPTSVYESYHHESPLGEELPPIPPYSPHPESPASSGLLGSPVTPAQQSLDEFRDSLHSSLRSMPVSQSQSSMRSGSPADASPSQVPAEFETRPHSPYRNARSGSASQSRPRPAEPNARSSPVPTPPDQTERGRKGSRFSLSAVSTIFMDVVRSSSPKTAWTTEHDQGRLDGAGDLRRRGRTVERDEIAGRNEGSRPLESKERGRGMISKILYDKPKDKAGDKVKSDGWKEFKAGTYTYPISFSIPSTAPPTMACDYGTVTWRLKANVHRPGAFKPRLTAVRDVITIACPTEEDTEDSENILVERHWEQQLQYLISISGRSFFIGGTIPVTLTLMPLAKLKIYKLSVYVEERVDYYTNMRRIARTDPITRYCLLSVKNEGKMPAPLLPLDSECTDALRSSPLYTIVDHDMTDSELSEAASSLMGPGPWTFHKDLQLPQSCDQIHFTNRNRRSNVIVTHTLKVVMRVERGDDLYIDKHGKRKMFDIVVQTPIFLLSCRCNPEWVSLPRYSELLEDSPSIVPICPCQVTKQKELRENPPGFRTGSVAAALERITSRHSSDSSMVSTAETSPLPHTQRSLRQHSHGDSILRSNYLFERLVSGQETESGETPPPYDAASRLLPIVEVPVPGPSVDQTSIS</sequence>
<dbReference type="Proteomes" id="UP000567179">
    <property type="component" value="Unassembled WGS sequence"/>
</dbReference>
<organism evidence="3 4">
    <name type="scientific">Psilocybe cf. subviscida</name>
    <dbReference type="NCBI Taxonomy" id="2480587"/>
    <lineage>
        <taxon>Eukaryota</taxon>
        <taxon>Fungi</taxon>
        <taxon>Dikarya</taxon>
        <taxon>Basidiomycota</taxon>
        <taxon>Agaricomycotina</taxon>
        <taxon>Agaricomycetes</taxon>
        <taxon>Agaricomycetidae</taxon>
        <taxon>Agaricales</taxon>
        <taxon>Agaricineae</taxon>
        <taxon>Strophariaceae</taxon>
        <taxon>Psilocybe</taxon>
    </lineage>
</organism>
<dbReference type="SUPFAM" id="SSF81296">
    <property type="entry name" value="E set domains"/>
    <property type="match status" value="1"/>
</dbReference>
<dbReference type="Pfam" id="PF00339">
    <property type="entry name" value="Arrestin_N"/>
    <property type="match status" value="1"/>
</dbReference>
<proteinExistence type="predicted"/>
<dbReference type="InterPro" id="IPR050357">
    <property type="entry name" value="Arrestin_domain-protein"/>
</dbReference>
<feature type="compositionally biased region" description="Polar residues" evidence="1">
    <location>
        <begin position="227"/>
        <end position="237"/>
    </location>
</feature>
<accession>A0A8H5BE04</accession>
<feature type="compositionally biased region" description="Polar residues" evidence="1">
    <location>
        <begin position="203"/>
        <end position="212"/>
    </location>
</feature>
<feature type="region of interest" description="Disordered" evidence="1">
    <location>
        <begin position="196"/>
        <end position="275"/>
    </location>
</feature>
<feature type="compositionally biased region" description="Pro residues" evidence="1">
    <location>
        <begin position="251"/>
        <end position="261"/>
    </location>
</feature>
<feature type="region of interest" description="Disordered" evidence="1">
    <location>
        <begin position="290"/>
        <end position="369"/>
    </location>
</feature>
<feature type="region of interest" description="Disordered" evidence="1">
    <location>
        <begin position="385"/>
        <end position="433"/>
    </location>
</feature>
<feature type="compositionally biased region" description="Polar residues" evidence="1">
    <location>
        <begin position="788"/>
        <end position="804"/>
    </location>
</feature>
<protein>
    <recommendedName>
        <fullName evidence="2">Arrestin C-terminal-like domain-containing protein</fullName>
    </recommendedName>
</protein>
<dbReference type="Pfam" id="PF02752">
    <property type="entry name" value="Arrestin_C"/>
    <property type="match status" value="1"/>
</dbReference>
<dbReference type="OrthoDB" id="2238745at2759"/>
<feature type="compositionally biased region" description="Basic and acidic residues" evidence="1">
    <location>
        <begin position="393"/>
        <end position="433"/>
    </location>
</feature>
<evidence type="ECO:0000313" key="3">
    <source>
        <dbReference type="EMBL" id="KAF5321136.1"/>
    </source>
</evidence>
<dbReference type="Gene3D" id="2.60.40.640">
    <property type="match status" value="1"/>
</dbReference>
<dbReference type="PANTHER" id="PTHR11188:SF17">
    <property type="entry name" value="FI21816P1"/>
    <property type="match status" value="1"/>
</dbReference>
<feature type="domain" description="Arrestin C-terminal-like" evidence="2">
    <location>
        <begin position="537"/>
        <end position="728"/>
    </location>
</feature>
<feature type="region of interest" description="Disordered" evidence="1">
    <location>
        <begin position="783"/>
        <end position="812"/>
    </location>
</feature>
<evidence type="ECO:0000259" key="2">
    <source>
        <dbReference type="SMART" id="SM01017"/>
    </source>
</evidence>
<feature type="compositionally biased region" description="Low complexity" evidence="1">
    <location>
        <begin position="290"/>
        <end position="308"/>
    </location>
</feature>
<dbReference type="GO" id="GO:0070086">
    <property type="term" value="P:ubiquitin-dependent endocytosis"/>
    <property type="evidence" value="ECO:0007669"/>
    <property type="project" value="TreeGrafter"/>
</dbReference>
<dbReference type="GO" id="GO:0005886">
    <property type="term" value="C:plasma membrane"/>
    <property type="evidence" value="ECO:0007669"/>
    <property type="project" value="TreeGrafter"/>
</dbReference>
<evidence type="ECO:0000256" key="1">
    <source>
        <dbReference type="SAM" id="MobiDB-lite"/>
    </source>
</evidence>
<dbReference type="InterPro" id="IPR011021">
    <property type="entry name" value="Arrestin-like_N"/>
</dbReference>
<comment type="caution">
    <text evidence="3">The sequence shown here is derived from an EMBL/GenBank/DDBJ whole genome shotgun (WGS) entry which is preliminary data.</text>
</comment>
<keyword evidence="4" id="KW-1185">Reference proteome</keyword>
<dbReference type="InterPro" id="IPR014752">
    <property type="entry name" value="Arrestin-like_C"/>
</dbReference>
<dbReference type="PANTHER" id="PTHR11188">
    <property type="entry name" value="ARRESTIN DOMAIN CONTAINING PROTEIN"/>
    <property type="match status" value="1"/>
</dbReference>
<dbReference type="InterPro" id="IPR011022">
    <property type="entry name" value="Arrestin_C-like"/>
</dbReference>
<evidence type="ECO:0000313" key="4">
    <source>
        <dbReference type="Proteomes" id="UP000567179"/>
    </source>
</evidence>
<dbReference type="InterPro" id="IPR014756">
    <property type="entry name" value="Ig_E-set"/>
</dbReference>
<dbReference type="AlphaFoldDB" id="A0A8H5BE04"/>
<reference evidence="3 4" key="1">
    <citation type="journal article" date="2020" name="ISME J.">
        <title>Uncovering the hidden diversity of litter-decomposition mechanisms in mushroom-forming fungi.</title>
        <authorList>
            <person name="Floudas D."/>
            <person name="Bentzer J."/>
            <person name="Ahren D."/>
            <person name="Johansson T."/>
            <person name="Persson P."/>
            <person name="Tunlid A."/>
        </authorList>
    </citation>
    <scope>NUCLEOTIDE SEQUENCE [LARGE SCALE GENOMIC DNA]</scope>
    <source>
        <strain evidence="3 4">CBS 101986</strain>
    </source>
</reference>